<dbReference type="EMBL" id="BMAT01011581">
    <property type="protein sequence ID" value="GFR75297.1"/>
    <property type="molecule type" value="Genomic_DNA"/>
</dbReference>
<protein>
    <submittedName>
        <fullName evidence="4">Thiopurine S-methyltransferase</fullName>
    </submittedName>
</protein>
<evidence type="ECO:0000313" key="5">
    <source>
        <dbReference type="Proteomes" id="UP000762676"/>
    </source>
</evidence>
<keyword evidence="2" id="KW-0808">Transferase</keyword>
<evidence type="ECO:0000256" key="2">
    <source>
        <dbReference type="ARBA" id="ARBA00022679"/>
    </source>
</evidence>
<evidence type="ECO:0000256" key="3">
    <source>
        <dbReference type="ARBA" id="ARBA00022691"/>
    </source>
</evidence>
<keyword evidence="5" id="KW-1185">Reference proteome</keyword>
<dbReference type="PANTHER" id="PTHR10259:SF11">
    <property type="entry name" value="THIOPURINE S-METHYLTRANSFERASE"/>
    <property type="match status" value="1"/>
</dbReference>
<dbReference type="PANTHER" id="PTHR10259">
    <property type="entry name" value="THIOPURINE S-METHYLTRANSFERASE"/>
    <property type="match status" value="1"/>
</dbReference>
<gene>
    <name evidence="4" type="ORF">ElyMa_005774200</name>
</gene>
<dbReference type="InterPro" id="IPR029063">
    <property type="entry name" value="SAM-dependent_MTases_sf"/>
</dbReference>
<dbReference type="Pfam" id="PF05724">
    <property type="entry name" value="TPMT"/>
    <property type="match status" value="1"/>
</dbReference>
<dbReference type="GO" id="GO:0008119">
    <property type="term" value="F:thiopurine S-methyltransferase activity"/>
    <property type="evidence" value="ECO:0007669"/>
    <property type="project" value="TreeGrafter"/>
</dbReference>
<keyword evidence="1" id="KW-0489">Methyltransferase</keyword>
<dbReference type="GO" id="GO:0032259">
    <property type="term" value="P:methylation"/>
    <property type="evidence" value="ECO:0007669"/>
    <property type="project" value="UniProtKB-KW"/>
</dbReference>
<keyword evidence="3" id="KW-0949">S-adenosyl-L-methionine</keyword>
<name>A0AAV4FPP2_9GAST</name>
<evidence type="ECO:0000313" key="4">
    <source>
        <dbReference type="EMBL" id="GFR75297.1"/>
    </source>
</evidence>
<accession>A0AAV4FPP2</accession>
<comment type="caution">
    <text evidence="4">The sequence shown here is derived from an EMBL/GenBank/DDBJ whole genome shotgun (WGS) entry which is preliminary data.</text>
</comment>
<evidence type="ECO:0000256" key="1">
    <source>
        <dbReference type="ARBA" id="ARBA00022603"/>
    </source>
</evidence>
<dbReference type="Gene3D" id="3.40.50.150">
    <property type="entry name" value="Vaccinia Virus protein VP39"/>
    <property type="match status" value="2"/>
</dbReference>
<dbReference type="SUPFAM" id="SSF53335">
    <property type="entry name" value="S-adenosyl-L-methionine-dependent methyltransferases"/>
    <property type="match status" value="1"/>
</dbReference>
<dbReference type="Proteomes" id="UP000762676">
    <property type="component" value="Unassembled WGS sequence"/>
</dbReference>
<proteinExistence type="predicted"/>
<dbReference type="InterPro" id="IPR008854">
    <property type="entry name" value="TPMT"/>
</dbReference>
<dbReference type="AlphaFoldDB" id="A0AAV4FPP2"/>
<organism evidence="4 5">
    <name type="scientific">Elysia marginata</name>
    <dbReference type="NCBI Taxonomy" id="1093978"/>
    <lineage>
        <taxon>Eukaryota</taxon>
        <taxon>Metazoa</taxon>
        <taxon>Spiralia</taxon>
        <taxon>Lophotrochozoa</taxon>
        <taxon>Mollusca</taxon>
        <taxon>Gastropoda</taxon>
        <taxon>Heterobranchia</taxon>
        <taxon>Euthyneura</taxon>
        <taxon>Panpulmonata</taxon>
        <taxon>Sacoglossa</taxon>
        <taxon>Placobranchoidea</taxon>
        <taxon>Plakobranchidae</taxon>
        <taxon>Elysia</taxon>
    </lineage>
</organism>
<reference evidence="4 5" key="1">
    <citation type="journal article" date="2021" name="Elife">
        <title>Chloroplast acquisition without the gene transfer in kleptoplastic sea slugs, Plakobranchus ocellatus.</title>
        <authorList>
            <person name="Maeda T."/>
            <person name="Takahashi S."/>
            <person name="Yoshida T."/>
            <person name="Shimamura S."/>
            <person name="Takaki Y."/>
            <person name="Nagai Y."/>
            <person name="Toyoda A."/>
            <person name="Suzuki Y."/>
            <person name="Arimoto A."/>
            <person name="Ishii H."/>
            <person name="Satoh N."/>
            <person name="Nishiyama T."/>
            <person name="Hasebe M."/>
            <person name="Maruyama T."/>
            <person name="Minagawa J."/>
            <person name="Obokata J."/>
            <person name="Shigenobu S."/>
        </authorList>
    </citation>
    <scope>NUCLEOTIDE SEQUENCE [LARGE SCALE GENOMIC DNA]</scope>
</reference>
<sequence>MLYNYFTRLLEKHYSKLNPGGESKKVLVPLCGMSVDMNWLADKGMTVIGVDIAEEALAKFVSLSDQDWEETAVPTLGPGAKLFTRKDGKIKLYLGDFLKFTRFAAALKNLMNPGGRMLLDAIAYDEKILEDENFKPPMPVPPPYSVGIAETKGLFEPAFTVEILDEIPNNAMYDFPAVFYAYLMVRK</sequence>
<dbReference type="PROSITE" id="PS51585">
    <property type="entry name" value="SAM_MT_TPMT"/>
    <property type="match status" value="1"/>
</dbReference>